<dbReference type="Pfam" id="PF13414">
    <property type="entry name" value="TPR_11"/>
    <property type="match status" value="1"/>
</dbReference>
<gene>
    <name evidence="5" type="ORF">NDI38_01675</name>
</gene>
<dbReference type="PROSITE" id="PS50005">
    <property type="entry name" value="TPR"/>
    <property type="match status" value="3"/>
</dbReference>
<dbReference type="SUPFAM" id="SSF48452">
    <property type="entry name" value="TPR-like"/>
    <property type="match status" value="1"/>
</dbReference>
<feature type="domain" description="CHAT" evidence="4">
    <location>
        <begin position="83"/>
        <end position="385"/>
    </location>
</feature>
<feature type="repeat" description="TPR" evidence="3">
    <location>
        <begin position="578"/>
        <end position="611"/>
    </location>
</feature>
<evidence type="ECO:0000256" key="2">
    <source>
        <dbReference type="ARBA" id="ARBA00022803"/>
    </source>
</evidence>
<dbReference type="Pfam" id="PF12770">
    <property type="entry name" value="CHAT"/>
    <property type="match status" value="1"/>
</dbReference>
<proteinExistence type="predicted"/>
<dbReference type="PANTHER" id="PTHR44943:SF8">
    <property type="entry name" value="TPR REPEAT-CONTAINING PROTEIN MJ0263"/>
    <property type="match status" value="1"/>
</dbReference>
<dbReference type="InterPro" id="IPR051685">
    <property type="entry name" value="Ycf3/AcsC/BcsC/TPR_MFPF"/>
</dbReference>
<dbReference type="SUPFAM" id="SSF81901">
    <property type="entry name" value="HCP-like"/>
    <property type="match status" value="1"/>
</dbReference>
<evidence type="ECO:0000256" key="3">
    <source>
        <dbReference type="PROSITE-ProRule" id="PRU00339"/>
    </source>
</evidence>
<evidence type="ECO:0000256" key="1">
    <source>
        <dbReference type="ARBA" id="ARBA00022737"/>
    </source>
</evidence>
<reference evidence="5 6" key="1">
    <citation type="submission" date="2022-04" db="EMBL/GenBank/DDBJ databases">
        <title>Positive selection, recombination, and allopatry shape intraspecific diversity of widespread and dominant cyanobacteria.</title>
        <authorList>
            <person name="Wei J."/>
            <person name="Shu W."/>
            <person name="Hu C."/>
        </authorList>
    </citation>
    <scope>NUCLEOTIDE SEQUENCE [LARGE SCALE GENOMIC DNA]</scope>
    <source>
        <strain evidence="5 6">AS-A4</strain>
    </source>
</reference>
<dbReference type="PANTHER" id="PTHR44943">
    <property type="entry name" value="CELLULOSE SYNTHASE OPERON PROTEIN C"/>
    <property type="match status" value="1"/>
</dbReference>
<protein>
    <submittedName>
        <fullName evidence="5">CHAT domain-containing protein</fullName>
    </submittedName>
</protein>
<keyword evidence="2 3" id="KW-0802">TPR repeat</keyword>
<dbReference type="RefSeq" id="WP_190453930.1">
    <property type="nucleotide sequence ID" value="NZ_JAMPLM010000001.1"/>
</dbReference>
<dbReference type="Proteomes" id="UP001476950">
    <property type="component" value="Unassembled WGS sequence"/>
</dbReference>
<feature type="repeat" description="TPR" evidence="3">
    <location>
        <begin position="646"/>
        <end position="679"/>
    </location>
</feature>
<dbReference type="InterPro" id="IPR024983">
    <property type="entry name" value="CHAT_dom"/>
</dbReference>
<comment type="caution">
    <text evidence="5">The sequence shown here is derived from an EMBL/GenBank/DDBJ whole genome shotgun (WGS) entry which is preliminary data.</text>
</comment>
<evidence type="ECO:0000259" key="4">
    <source>
        <dbReference type="Pfam" id="PF12770"/>
    </source>
</evidence>
<dbReference type="InterPro" id="IPR019734">
    <property type="entry name" value="TPR_rpt"/>
</dbReference>
<name>A0ABV0KD39_9CYAN</name>
<accession>A0ABV0KD39</accession>
<keyword evidence="6" id="KW-1185">Reference proteome</keyword>
<dbReference type="PROSITE" id="PS50293">
    <property type="entry name" value="TPR_REGION"/>
    <property type="match status" value="2"/>
</dbReference>
<keyword evidence="1" id="KW-0677">Repeat</keyword>
<dbReference type="Pfam" id="PF13432">
    <property type="entry name" value="TPR_16"/>
    <property type="match status" value="1"/>
</dbReference>
<dbReference type="InterPro" id="IPR011990">
    <property type="entry name" value="TPR-like_helical_dom_sf"/>
</dbReference>
<dbReference type="SMART" id="SM00028">
    <property type="entry name" value="TPR"/>
    <property type="match status" value="4"/>
</dbReference>
<dbReference type="Gene3D" id="1.25.40.10">
    <property type="entry name" value="Tetratricopeptide repeat domain"/>
    <property type="match status" value="3"/>
</dbReference>
<organism evidence="5 6">
    <name type="scientific">Stenomitos frigidus AS-A4</name>
    <dbReference type="NCBI Taxonomy" id="2933935"/>
    <lineage>
        <taxon>Bacteria</taxon>
        <taxon>Bacillati</taxon>
        <taxon>Cyanobacteriota</taxon>
        <taxon>Cyanophyceae</taxon>
        <taxon>Leptolyngbyales</taxon>
        <taxon>Leptolyngbyaceae</taxon>
        <taxon>Stenomitos</taxon>
    </lineage>
</organism>
<feature type="repeat" description="TPR" evidence="3">
    <location>
        <begin position="612"/>
        <end position="645"/>
    </location>
</feature>
<evidence type="ECO:0000313" key="5">
    <source>
        <dbReference type="EMBL" id="MEP1057126.1"/>
    </source>
</evidence>
<sequence>MTQEFHISVTPIGEDDYLVRTEKVAPGVPLAEEQVTWPVDEWLAQASVLMNDPLQGLLRGDTFHSFPDAVPSEQTEAQGNLVALGQQLHSALFQGTIRDSWMTAQGIAQHRQEVLRLRLGLKDTRLPRLPWEVLYAGNRPIATGTDVVFSRYHSSFATMASLAQFQTTAAIDAHQPLKILMVLAAPTDQEMLALKQEALHLQEELQTTGQNGNRNGSSRYSDVQLTILEQPDREQLTQALEHNHYHVLHYAGHSNLGTAGGKLYLVSRKTGLTETLSGDDLAGLLVNNGIRMAVFNSCRGVYTATTEVISDVGDGNLAEALVRRGIPAVLAMAERIPDDVALNLSRLFYRNLKQVYPVDLSLNRARQGLISSYSSKQLYWALPILYLHPEFDGNLQSLDARGGALNGAQSISELAIDERGDRASQPTVPQAELTLSTSEEPAVALPPPVLATVPNRERYDLPDEAFDDDAMDLEDLELEFDDPEYHNDLESVAHLVHQLSYGATTDAVEDDHLLPASASENLLPEAEYTFNTDDYLILPDHPKELGSLEAAAETADSPEIPVQNGGALTTTAADASGVEVYSELARMLAETGKLTEAIATCHQAVQDNPHDANAYYRLGMALNQQGYVAEAIAAYHQALSINPALAEIHNQLGLALSQQGNLSEAIRSYDHAIQLDPNLTTARRNLEIALLRQGNVGPAKPLLEGSLFDQQHTTEQKAFDHSRSKLLAGHTGAVIAQRKVSPYRTLLWFGAGILAALALGGWFLRDRWLPTPSIQLPEAAFNTVKSTGDLQRVSTSVVTALATEHLNKGNFADAEAAIETLLDRGALTQAAAVLTPALSQEAGNPTLNFLMGRLAWQSVNVGNKDYSLDDARRYWETAVKQKPIAEYQNALGFAYYTEGKLDRASRTWMQALKSKEQQSNQPAAKQVSSSSASHTLTAYAGLALVAAKSAANQPPSQQANLQNEAIKLRQTVLADDPVSFQPEELAKNWLWSETAIKDWRSTLALK</sequence>
<dbReference type="EMBL" id="JAMPLM010000001">
    <property type="protein sequence ID" value="MEP1057126.1"/>
    <property type="molecule type" value="Genomic_DNA"/>
</dbReference>
<evidence type="ECO:0000313" key="6">
    <source>
        <dbReference type="Proteomes" id="UP001476950"/>
    </source>
</evidence>